<dbReference type="InterPro" id="IPR034660">
    <property type="entry name" value="DinB/YfiT-like"/>
</dbReference>
<name>A0ABW1WXC6_9ACTN</name>
<dbReference type="Pfam" id="PF12867">
    <property type="entry name" value="DinB_2"/>
    <property type="match status" value="1"/>
</dbReference>
<dbReference type="SUPFAM" id="SSF109854">
    <property type="entry name" value="DinB/YfiT-like putative metalloenzymes"/>
    <property type="match status" value="1"/>
</dbReference>
<accession>A0ABW1WXC6</accession>
<evidence type="ECO:0000313" key="2">
    <source>
        <dbReference type="EMBL" id="MFC6395458.1"/>
    </source>
</evidence>
<dbReference type="Proteomes" id="UP001596266">
    <property type="component" value="Unassembled WGS sequence"/>
</dbReference>
<dbReference type="InterPro" id="IPR001646">
    <property type="entry name" value="5peptide_repeat"/>
</dbReference>
<dbReference type="Pfam" id="PF00805">
    <property type="entry name" value="Pentapeptide"/>
    <property type="match status" value="1"/>
</dbReference>
<evidence type="ECO:0000259" key="1">
    <source>
        <dbReference type="Pfam" id="PF12867"/>
    </source>
</evidence>
<keyword evidence="3" id="KW-1185">Reference proteome</keyword>
<organism evidence="2 3">
    <name type="scientific">Luteococcus sanguinis</name>
    <dbReference type="NCBI Taxonomy" id="174038"/>
    <lineage>
        <taxon>Bacteria</taxon>
        <taxon>Bacillati</taxon>
        <taxon>Actinomycetota</taxon>
        <taxon>Actinomycetes</taxon>
        <taxon>Propionibacteriales</taxon>
        <taxon>Propionibacteriaceae</taxon>
        <taxon>Luteococcus</taxon>
    </lineage>
</organism>
<dbReference type="RefSeq" id="WP_343886613.1">
    <property type="nucleotide sequence ID" value="NZ_BAAAKI010000017.1"/>
</dbReference>
<dbReference type="SUPFAM" id="SSF141571">
    <property type="entry name" value="Pentapeptide repeat-like"/>
    <property type="match status" value="1"/>
</dbReference>
<proteinExistence type="predicted"/>
<protein>
    <submittedName>
        <fullName evidence="2">DinB family protein</fullName>
    </submittedName>
</protein>
<dbReference type="Gene3D" id="1.20.120.450">
    <property type="entry name" value="dinb family like domain"/>
    <property type="match status" value="1"/>
</dbReference>
<feature type="domain" description="DinB-like" evidence="1">
    <location>
        <begin position="94"/>
        <end position="236"/>
    </location>
</feature>
<comment type="caution">
    <text evidence="2">The sequence shown here is derived from an EMBL/GenBank/DDBJ whole genome shotgun (WGS) entry which is preliminary data.</text>
</comment>
<reference evidence="3" key="1">
    <citation type="journal article" date="2019" name="Int. J. Syst. Evol. Microbiol.">
        <title>The Global Catalogue of Microorganisms (GCM) 10K type strain sequencing project: providing services to taxonomists for standard genome sequencing and annotation.</title>
        <authorList>
            <consortium name="The Broad Institute Genomics Platform"/>
            <consortium name="The Broad Institute Genome Sequencing Center for Infectious Disease"/>
            <person name="Wu L."/>
            <person name="Ma J."/>
        </authorList>
    </citation>
    <scope>NUCLEOTIDE SEQUENCE [LARGE SCALE GENOMIC DNA]</scope>
    <source>
        <strain evidence="3">CGMCC 1.15277</strain>
    </source>
</reference>
<dbReference type="InterPro" id="IPR024775">
    <property type="entry name" value="DinB-like"/>
</dbReference>
<sequence length="256" mass="28519">MTAQQFSGDLAGARFADGDLTGSLFRGVDLSRSRFQGVMLHDVEVDGDIDGLVINGVRIDELLRAELERREPDRVLLRGRTVHELARGWEACRERWVATEQLLDALPPEACVTRVGGEWSAVETIRHLVFVTDAWFRRAVLGLPQPFSPLGLAPDWMEQTHAMGLNPAASPTLAELCAVRAEQSDELVEWFEQVGDDDLELPGPWSDEPGFPADPSATTVGDALRLLLIEEFEHHRSCRRDLERGGWLRSDQGATR</sequence>
<evidence type="ECO:0000313" key="3">
    <source>
        <dbReference type="Proteomes" id="UP001596266"/>
    </source>
</evidence>
<gene>
    <name evidence="2" type="ORF">ACFP57_00405</name>
</gene>
<dbReference type="EMBL" id="JBHSUA010000002">
    <property type="protein sequence ID" value="MFC6395458.1"/>
    <property type="molecule type" value="Genomic_DNA"/>
</dbReference>